<sequence>MRTDQYYLIPCMIEPIPSCAIWAGIFTGIDAMRGANLSLRTWGTYAVGLWCYRASICPMEAIHGRRSAWHNVLAAGTMGYVGVSRGLLGVPFVDPYVLYSFRNPAILGGAIYGAMGGALALFEGKTM</sequence>
<feature type="transmembrane region" description="Helical" evidence="1">
    <location>
        <begin position="105"/>
        <end position="122"/>
    </location>
</feature>
<evidence type="ECO:0000313" key="2">
    <source>
        <dbReference type="EMBL" id="KAL3807641.1"/>
    </source>
</evidence>
<dbReference type="AlphaFoldDB" id="A0ABD3RBW3"/>
<evidence type="ECO:0000313" key="3">
    <source>
        <dbReference type="Proteomes" id="UP001530377"/>
    </source>
</evidence>
<proteinExistence type="predicted"/>
<name>A0ABD3RBW3_9STRA</name>
<dbReference type="Proteomes" id="UP001530377">
    <property type="component" value="Unassembled WGS sequence"/>
</dbReference>
<dbReference type="EMBL" id="JALLPB020000604">
    <property type="protein sequence ID" value="KAL3807641.1"/>
    <property type="molecule type" value="Genomic_DNA"/>
</dbReference>
<keyword evidence="3" id="KW-1185">Reference proteome</keyword>
<protein>
    <submittedName>
        <fullName evidence="2">Uncharacterized protein</fullName>
    </submittedName>
</protein>
<reference evidence="2 3" key="1">
    <citation type="submission" date="2024-10" db="EMBL/GenBank/DDBJ databases">
        <title>Updated reference genomes for cyclostephanoid diatoms.</title>
        <authorList>
            <person name="Roberts W.R."/>
            <person name="Alverson A.J."/>
        </authorList>
    </citation>
    <scope>NUCLEOTIDE SEQUENCE [LARGE SCALE GENOMIC DNA]</scope>
    <source>
        <strain evidence="2 3">AJA228-03</strain>
    </source>
</reference>
<organism evidence="2 3">
    <name type="scientific">Cyclostephanos tholiformis</name>
    <dbReference type="NCBI Taxonomy" id="382380"/>
    <lineage>
        <taxon>Eukaryota</taxon>
        <taxon>Sar</taxon>
        <taxon>Stramenopiles</taxon>
        <taxon>Ochrophyta</taxon>
        <taxon>Bacillariophyta</taxon>
        <taxon>Coscinodiscophyceae</taxon>
        <taxon>Thalassiosirophycidae</taxon>
        <taxon>Stephanodiscales</taxon>
        <taxon>Stephanodiscaceae</taxon>
        <taxon>Cyclostephanos</taxon>
    </lineage>
</organism>
<evidence type="ECO:0000256" key="1">
    <source>
        <dbReference type="SAM" id="Phobius"/>
    </source>
</evidence>
<keyword evidence="1" id="KW-0812">Transmembrane</keyword>
<keyword evidence="1" id="KW-0472">Membrane</keyword>
<feature type="transmembrane region" description="Helical" evidence="1">
    <location>
        <begin position="72"/>
        <end position="93"/>
    </location>
</feature>
<gene>
    <name evidence="2" type="ORF">ACHAXA_004766</name>
</gene>
<comment type="caution">
    <text evidence="2">The sequence shown here is derived from an EMBL/GenBank/DDBJ whole genome shotgun (WGS) entry which is preliminary data.</text>
</comment>
<accession>A0ABD3RBW3</accession>
<keyword evidence="1" id="KW-1133">Transmembrane helix</keyword>